<dbReference type="GO" id="GO:0005524">
    <property type="term" value="F:ATP binding"/>
    <property type="evidence" value="ECO:0007669"/>
    <property type="project" value="InterPro"/>
</dbReference>
<dbReference type="PROSITE" id="PS50011">
    <property type="entry name" value="PROTEIN_KINASE_DOM"/>
    <property type="match status" value="1"/>
</dbReference>
<dbReference type="InterPro" id="IPR011009">
    <property type="entry name" value="Kinase-like_dom_sf"/>
</dbReference>
<proteinExistence type="predicted"/>
<evidence type="ECO:0000313" key="3">
    <source>
        <dbReference type="Proteomes" id="UP000233256"/>
    </source>
</evidence>
<reference evidence="2 3" key="1">
    <citation type="journal article" date="2017" name="ISME J.">
        <title>Potential for microbial H2 and metal transformations associated with novel bacteria and archaea in deep terrestrial subsurface sediments.</title>
        <authorList>
            <person name="Hernsdorf A.W."/>
            <person name="Amano Y."/>
            <person name="Miyakawa K."/>
            <person name="Ise K."/>
            <person name="Suzuki Y."/>
            <person name="Anantharaman K."/>
            <person name="Probst A."/>
            <person name="Burstein D."/>
            <person name="Thomas B.C."/>
            <person name="Banfield J.F."/>
        </authorList>
    </citation>
    <scope>NUCLEOTIDE SEQUENCE [LARGE SCALE GENOMIC DNA]</scope>
    <source>
        <strain evidence="2">HGW-Wallbacteria-1</strain>
    </source>
</reference>
<sequence length="258" mass="29604">MVRFRKVISMKSPYQLMRLSGSRIRTLRGTLALDGFALVKPLAQGRFGSCFLVSRDEVRYVLKIFNPNDVKRRKEKLTRESKLLTRIDHSAIPKLIQVLDRDGFYGLVMEQMPGQSLADLLEWDHIFSKTEITAIMAQLIAVMDYLAGLNISHRDIKTDNILWTGEQLSLIDFGTASGVLRLNSRFNPDCWGLGDVFLRLAANCYEMAASSNDFSLAQLNLKPAQREVIERLLYIKRPYRNFQALTEDFNHAWLKNTD</sequence>
<accession>A0A2N1PGI5</accession>
<feature type="domain" description="Protein kinase" evidence="1">
    <location>
        <begin position="36"/>
        <end position="258"/>
    </location>
</feature>
<organism evidence="2 3">
    <name type="scientific">Candidatus Wallbacteria bacterium HGW-Wallbacteria-1</name>
    <dbReference type="NCBI Taxonomy" id="2013854"/>
    <lineage>
        <taxon>Bacteria</taxon>
        <taxon>Candidatus Walliibacteriota</taxon>
    </lineage>
</organism>
<name>A0A2N1PGI5_9BACT</name>
<gene>
    <name evidence="2" type="ORF">CVV64_22090</name>
</gene>
<dbReference type="InterPro" id="IPR000719">
    <property type="entry name" value="Prot_kinase_dom"/>
</dbReference>
<dbReference type="GO" id="GO:0004674">
    <property type="term" value="F:protein serine/threonine kinase activity"/>
    <property type="evidence" value="ECO:0007669"/>
    <property type="project" value="TreeGrafter"/>
</dbReference>
<dbReference type="PANTHER" id="PTHR24361">
    <property type="entry name" value="MITOGEN-ACTIVATED KINASE KINASE KINASE"/>
    <property type="match status" value="1"/>
</dbReference>
<dbReference type="EMBL" id="PGXC01000150">
    <property type="protein sequence ID" value="PKK87447.1"/>
    <property type="molecule type" value="Genomic_DNA"/>
</dbReference>
<evidence type="ECO:0000313" key="2">
    <source>
        <dbReference type="EMBL" id="PKK87447.1"/>
    </source>
</evidence>
<dbReference type="SUPFAM" id="SSF56112">
    <property type="entry name" value="Protein kinase-like (PK-like)"/>
    <property type="match status" value="1"/>
</dbReference>
<dbReference type="Proteomes" id="UP000233256">
    <property type="component" value="Unassembled WGS sequence"/>
</dbReference>
<dbReference type="Gene3D" id="1.10.510.10">
    <property type="entry name" value="Transferase(Phosphotransferase) domain 1"/>
    <property type="match status" value="1"/>
</dbReference>
<dbReference type="GO" id="GO:0005737">
    <property type="term" value="C:cytoplasm"/>
    <property type="evidence" value="ECO:0007669"/>
    <property type="project" value="TreeGrafter"/>
</dbReference>
<dbReference type="Pfam" id="PF00069">
    <property type="entry name" value="Pkinase"/>
    <property type="match status" value="1"/>
</dbReference>
<comment type="caution">
    <text evidence="2">The sequence shown here is derived from an EMBL/GenBank/DDBJ whole genome shotgun (WGS) entry which is preliminary data.</text>
</comment>
<dbReference type="CDD" id="cd00180">
    <property type="entry name" value="PKc"/>
    <property type="match status" value="1"/>
</dbReference>
<evidence type="ECO:0000259" key="1">
    <source>
        <dbReference type="PROSITE" id="PS50011"/>
    </source>
</evidence>
<dbReference type="AlphaFoldDB" id="A0A2N1PGI5"/>
<dbReference type="SMART" id="SM00220">
    <property type="entry name" value="S_TKc"/>
    <property type="match status" value="1"/>
</dbReference>
<dbReference type="InterPro" id="IPR053235">
    <property type="entry name" value="Ser_Thr_kinase"/>
</dbReference>
<protein>
    <recommendedName>
        <fullName evidence="1">Protein kinase domain-containing protein</fullName>
    </recommendedName>
</protein>